<organism evidence="1 2">
    <name type="scientific">Romanomermis culicivorax</name>
    <name type="common">Nematode worm</name>
    <dbReference type="NCBI Taxonomy" id="13658"/>
    <lineage>
        <taxon>Eukaryota</taxon>
        <taxon>Metazoa</taxon>
        <taxon>Ecdysozoa</taxon>
        <taxon>Nematoda</taxon>
        <taxon>Enoplea</taxon>
        <taxon>Dorylaimia</taxon>
        <taxon>Mermithida</taxon>
        <taxon>Mermithoidea</taxon>
        <taxon>Mermithidae</taxon>
        <taxon>Romanomermis</taxon>
    </lineage>
</organism>
<dbReference type="Proteomes" id="UP000887565">
    <property type="component" value="Unplaced"/>
</dbReference>
<keyword evidence="1" id="KW-1185">Reference proteome</keyword>
<evidence type="ECO:0000313" key="2">
    <source>
        <dbReference type="WBParaSite" id="nRc.2.0.1.t45357-RA"/>
    </source>
</evidence>
<accession>A0A915L4C8</accession>
<dbReference type="WBParaSite" id="nRc.2.0.1.t45357-RA">
    <property type="protein sequence ID" value="nRc.2.0.1.t45357-RA"/>
    <property type="gene ID" value="nRc.2.0.1.g45357"/>
</dbReference>
<proteinExistence type="predicted"/>
<evidence type="ECO:0000313" key="1">
    <source>
        <dbReference type="Proteomes" id="UP000887565"/>
    </source>
</evidence>
<reference evidence="2" key="1">
    <citation type="submission" date="2022-11" db="UniProtKB">
        <authorList>
            <consortium name="WormBaseParasite"/>
        </authorList>
    </citation>
    <scope>IDENTIFICATION</scope>
</reference>
<sequence>MKEFTISERHLNALKFFDDRPEVSKEFCQVAIAIEPKVHISGAFAGRLGLADADQRKASVFYL</sequence>
<dbReference type="AlphaFoldDB" id="A0A915L4C8"/>
<protein>
    <submittedName>
        <fullName evidence="2">Uncharacterized protein</fullName>
    </submittedName>
</protein>
<name>A0A915L4C8_ROMCU</name>